<reference evidence="1 2" key="2">
    <citation type="journal article" date="2019" name="G3 (Bethesda)">
        <title>Hybrid Assembly of the Genome of the Entomopathogenic Nematode Steinernema carpocapsae Identifies the X-Chromosome.</title>
        <authorList>
            <person name="Serra L."/>
            <person name="Macchietto M."/>
            <person name="Macias-Munoz A."/>
            <person name="McGill C.J."/>
            <person name="Rodriguez I.M."/>
            <person name="Rodriguez B."/>
            <person name="Murad R."/>
            <person name="Mortazavi A."/>
        </authorList>
    </citation>
    <scope>NUCLEOTIDE SEQUENCE [LARGE SCALE GENOMIC DNA]</scope>
    <source>
        <strain evidence="1 2">ALL</strain>
    </source>
</reference>
<keyword evidence="2" id="KW-1185">Reference proteome</keyword>
<evidence type="ECO:0000313" key="2">
    <source>
        <dbReference type="Proteomes" id="UP000298663"/>
    </source>
</evidence>
<evidence type="ECO:0000313" key="1">
    <source>
        <dbReference type="EMBL" id="TKR81760.1"/>
    </source>
</evidence>
<proteinExistence type="predicted"/>
<reference evidence="1 2" key="1">
    <citation type="journal article" date="2015" name="Genome Biol.">
        <title>Comparative genomics of Steinernema reveals deeply conserved gene regulatory networks.</title>
        <authorList>
            <person name="Dillman A.R."/>
            <person name="Macchietto M."/>
            <person name="Porter C.F."/>
            <person name="Rogers A."/>
            <person name="Williams B."/>
            <person name="Antoshechkin I."/>
            <person name="Lee M.M."/>
            <person name="Goodwin Z."/>
            <person name="Lu X."/>
            <person name="Lewis E.E."/>
            <person name="Goodrich-Blair H."/>
            <person name="Stock S.P."/>
            <person name="Adams B.J."/>
            <person name="Sternberg P.W."/>
            <person name="Mortazavi A."/>
        </authorList>
    </citation>
    <scope>NUCLEOTIDE SEQUENCE [LARGE SCALE GENOMIC DNA]</scope>
    <source>
        <strain evidence="1 2">ALL</strain>
    </source>
</reference>
<gene>
    <name evidence="1" type="ORF">L596_015583</name>
</gene>
<accession>A0A4U5NGE9</accession>
<name>A0A4U5NGE9_STECR</name>
<comment type="caution">
    <text evidence="1">The sequence shown here is derived from an EMBL/GenBank/DDBJ whole genome shotgun (WGS) entry which is preliminary data.</text>
</comment>
<dbReference type="EMBL" id="AZBU02000004">
    <property type="protein sequence ID" value="TKR81760.1"/>
    <property type="molecule type" value="Genomic_DNA"/>
</dbReference>
<dbReference type="Proteomes" id="UP000298663">
    <property type="component" value="Unassembled WGS sequence"/>
</dbReference>
<dbReference type="AlphaFoldDB" id="A0A4U5NGE9"/>
<organism evidence="1 2">
    <name type="scientific">Steinernema carpocapsae</name>
    <name type="common">Entomopathogenic nematode</name>
    <dbReference type="NCBI Taxonomy" id="34508"/>
    <lineage>
        <taxon>Eukaryota</taxon>
        <taxon>Metazoa</taxon>
        <taxon>Ecdysozoa</taxon>
        <taxon>Nematoda</taxon>
        <taxon>Chromadorea</taxon>
        <taxon>Rhabditida</taxon>
        <taxon>Tylenchina</taxon>
        <taxon>Panagrolaimomorpha</taxon>
        <taxon>Strongyloidoidea</taxon>
        <taxon>Steinernematidae</taxon>
        <taxon>Steinernema</taxon>
    </lineage>
</organism>
<protein>
    <submittedName>
        <fullName evidence="1">Uncharacterized protein</fullName>
    </submittedName>
</protein>
<sequence length="66" mass="7752">MTLGRRRRGRSCGRRAREGKLCVEMYLRAKETRKANRGEQIKIDAPKLASWYILRSKRKVSSQSRT</sequence>